<dbReference type="AlphaFoldDB" id="A0A1W1EJ64"/>
<organism evidence="1">
    <name type="scientific">hydrothermal vent metagenome</name>
    <dbReference type="NCBI Taxonomy" id="652676"/>
    <lineage>
        <taxon>unclassified sequences</taxon>
        <taxon>metagenomes</taxon>
        <taxon>ecological metagenomes</taxon>
    </lineage>
</organism>
<evidence type="ECO:0000313" key="1">
    <source>
        <dbReference type="EMBL" id="SHO80909.1"/>
    </source>
</evidence>
<protein>
    <submittedName>
        <fullName evidence="1">Uncharacterized protein</fullName>
    </submittedName>
</protein>
<proteinExistence type="predicted"/>
<gene>
    <name evidence="1" type="ORF">MNB_SV-15-559</name>
</gene>
<sequence>MAVKFISQVEPDGLGGWFIRLIDTLEESEVVCKDLDEYAKNIEELGGEYGGDIEVEWVRDKKLSPASIQDLQEKMAILQEKYQDEIDKINGKEDSYEFNPNN</sequence>
<name>A0A1W1EJ64_9ZZZZ</name>
<reference evidence="1" key="1">
    <citation type="submission" date="2016-10" db="EMBL/GenBank/DDBJ databases">
        <authorList>
            <person name="de Groot N.N."/>
        </authorList>
    </citation>
    <scope>NUCLEOTIDE SEQUENCE</scope>
</reference>
<dbReference type="EMBL" id="FRYL01000021">
    <property type="protein sequence ID" value="SHO80909.1"/>
    <property type="molecule type" value="Genomic_DNA"/>
</dbReference>
<accession>A0A1W1EJ64</accession>